<reference evidence="9" key="1">
    <citation type="journal article" date="2021" name="Mol. Ecol. Resour.">
        <title>Apolygus lucorum genome provides insights into omnivorousness and mesophyll feeding.</title>
        <authorList>
            <person name="Liu Y."/>
            <person name="Liu H."/>
            <person name="Wang H."/>
            <person name="Huang T."/>
            <person name="Liu B."/>
            <person name="Yang B."/>
            <person name="Yin L."/>
            <person name="Li B."/>
            <person name="Zhang Y."/>
            <person name="Zhang S."/>
            <person name="Jiang F."/>
            <person name="Zhang X."/>
            <person name="Ren Y."/>
            <person name="Wang B."/>
            <person name="Wang S."/>
            <person name="Lu Y."/>
            <person name="Wu K."/>
            <person name="Fan W."/>
            <person name="Wang G."/>
        </authorList>
    </citation>
    <scope>NUCLEOTIDE SEQUENCE</scope>
    <source>
        <strain evidence="9">12Hb</strain>
    </source>
</reference>
<dbReference type="Proteomes" id="UP000466442">
    <property type="component" value="Unassembled WGS sequence"/>
</dbReference>
<organism evidence="9 10">
    <name type="scientific">Apolygus lucorum</name>
    <name type="common">Small green plant bug</name>
    <name type="synonym">Lygocoris lucorum</name>
    <dbReference type="NCBI Taxonomy" id="248454"/>
    <lineage>
        <taxon>Eukaryota</taxon>
        <taxon>Metazoa</taxon>
        <taxon>Ecdysozoa</taxon>
        <taxon>Arthropoda</taxon>
        <taxon>Hexapoda</taxon>
        <taxon>Insecta</taxon>
        <taxon>Pterygota</taxon>
        <taxon>Neoptera</taxon>
        <taxon>Paraneoptera</taxon>
        <taxon>Hemiptera</taxon>
        <taxon>Heteroptera</taxon>
        <taxon>Panheteroptera</taxon>
        <taxon>Cimicomorpha</taxon>
        <taxon>Miridae</taxon>
        <taxon>Mirini</taxon>
        <taxon>Apolygus</taxon>
    </lineage>
</organism>
<evidence type="ECO:0000256" key="3">
    <source>
        <dbReference type="ARBA" id="ARBA00022771"/>
    </source>
</evidence>
<dbReference type="OrthoDB" id="6077919at2759"/>
<accession>A0A8S9Y0Y2</accession>
<evidence type="ECO:0000256" key="2">
    <source>
        <dbReference type="ARBA" id="ARBA00022737"/>
    </source>
</evidence>
<keyword evidence="2" id="KW-0677">Repeat</keyword>
<evidence type="ECO:0000256" key="4">
    <source>
        <dbReference type="ARBA" id="ARBA00022833"/>
    </source>
</evidence>
<dbReference type="GO" id="GO:0001228">
    <property type="term" value="F:DNA-binding transcription activator activity, RNA polymerase II-specific"/>
    <property type="evidence" value="ECO:0007669"/>
    <property type="project" value="TreeGrafter"/>
</dbReference>
<keyword evidence="10" id="KW-1185">Reference proteome</keyword>
<keyword evidence="1" id="KW-0479">Metal-binding</keyword>
<dbReference type="SMART" id="SM00355">
    <property type="entry name" value="ZnF_C2H2"/>
    <property type="match status" value="5"/>
</dbReference>
<feature type="domain" description="C2H2-type" evidence="8">
    <location>
        <begin position="309"/>
        <end position="336"/>
    </location>
</feature>
<dbReference type="InterPro" id="IPR013087">
    <property type="entry name" value="Znf_C2H2_type"/>
</dbReference>
<protein>
    <recommendedName>
        <fullName evidence="8">C2H2-type domain-containing protein</fullName>
    </recommendedName>
</protein>
<evidence type="ECO:0000256" key="7">
    <source>
        <dbReference type="SAM" id="MobiDB-lite"/>
    </source>
</evidence>
<feature type="domain" description="C2H2-type" evidence="8">
    <location>
        <begin position="221"/>
        <end position="248"/>
    </location>
</feature>
<feature type="region of interest" description="Disordered" evidence="7">
    <location>
        <begin position="265"/>
        <end position="305"/>
    </location>
</feature>
<dbReference type="SUPFAM" id="SSF57667">
    <property type="entry name" value="beta-beta-alpha zinc fingers"/>
    <property type="match status" value="2"/>
</dbReference>
<keyword evidence="4" id="KW-0862">Zinc</keyword>
<dbReference type="GO" id="GO:0000978">
    <property type="term" value="F:RNA polymerase II cis-regulatory region sequence-specific DNA binding"/>
    <property type="evidence" value="ECO:0007669"/>
    <property type="project" value="TreeGrafter"/>
</dbReference>
<gene>
    <name evidence="9" type="ORF">GE061_009687</name>
</gene>
<dbReference type="EMBL" id="WIXP02000002">
    <property type="protein sequence ID" value="KAF6214942.1"/>
    <property type="molecule type" value="Genomic_DNA"/>
</dbReference>
<dbReference type="Gene3D" id="3.30.160.60">
    <property type="entry name" value="Classic Zinc Finger"/>
    <property type="match status" value="3"/>
</dbReference>
<dbReference type="PROSITE" id="PS50157">
    <property type="entry name" value="ZINC_FINGER_C2H2_2"/>
    <property type="match status" value="3"/>
</dbReference>
<evidence type="ECO:0000259" key="8">
    <source>
        <dbReference type="PROSITE" id="PS50157"/>
    </source>
</evidence>
<sequence length="408" mass="46864">MMTSTVTSEGERMIGEDQIMNDVISDIESLTEEHQIKEETFKEEIIPSNFEETTPTPLICTCTSAPSICTCTYTHLKCICKMENEEMTGKLLQQLEDETAGNLLQAATDNPPEIPFKCICKCEDEGIADTNNMVVEQQIEKEKIINDNNPPTHQTTIDIPLHSVVLRRLTEDEIMRWSSREKKNLHLNESQDKAAQTRVLRNRHRDIAPRLNHTVIVPKPYACHICQVRAVTPADLKRHLMIHNGEKPYACDSCDFRTARQQNLKAHKMNKHPARTRSVNLRADDMATGDQQGSSKSHTDSGRNRKKRYSCDLCEFKALTSDNLALHREIHNCEKQYACDMCDFKSLQLEDLRVHEAENHTDEEPYYCDSCGYKTVSVEDLKRHDGMPKRPAQTYEENSLRLRVQQFV</sequence>
<proteinExistence type="predicted"/>
<dbReference type="FunFam" id="3.30.160.60:FF:000630">
    <property type="entry name" value="Zinc finger protein 180"/>
    <property type="match status" value="1"/>
</dbReference>
<comment type="caution">
    <text evidence="9">The sequence shown here is derived from an EMBL/GenBank/DDBJ whole genome shotgun (WGS) entry which is preliminary data.</text>
</comment>
<dbReference type="AlphaFoldDB" id="A0A8S9Y0Y2"/>
<dbReference type="GO" id="GO:0005634">
    <property type="term" value="C:nucleus"/>
    <property type="evidence" value="ECO:0007669"/>
    <property type="project" value="TreeGrafter"/>
</dbReference>
<evidence type="ECO:0000256" key="5">
    <source>
        <dbReference type="ARBA" id="ARBA00023242"/>
    </source>
</evidence>
<evidence type="ECO:0000313" key="9">
    <source>
        <dbReference type="EMBL" id="KAF6214942.1"/>
    </source>
</evidence>
<keyword evidence="3 6" id="KW-0863">Zinc-finger</keyword>
<feature type="compositionally biased region" description="Basic residues" evidence="7">
    <location>
        <begin position="265"/>
        <end position="275"/>
    </location>
</feature>
<keyword evidence="5" id="KW-0539">Nucleus</keyword>
<evidence type="ECO:0000313" key="10">
    <source>
        <dbReference type="Proteomes" id="UP000466442"/>
    </source>
</evidence>
<evidence type="ECO:0000256" key="1">
    <source>
        <dbReference type="ARBA" id="ARBA00022723"/>
    </source>
</evidence>
<feature type="domain" description="C2H2-type" evidence="8">
    <location>
        <begin position="337"/>
        <end position="365"/>
    </location>
</feature>
<dbReference type="GO" id="GO:0008270">
    <property type="term" value="F:zinc ion binding"/>
    <property type="evidence" value="ECO:0007669"/>
    <property type="project" value="UniProtKB-KW"/>
</dbReference>
<dbReference type="PANTHER" id="PTHR24393:SF163">
    <property type="entry name" value="GASTRULA ZINC FINGER PROTEIN XLCGF7.1-LIKE"/>
    <property type="match status" value="1"/>
</dbReference>
<dbReference type="InterPro" id="IPR036236">
    <property type="entry name" value="Znf_C2H2_sf"/>
</dbReference>
<dbReference type="PANTHER" id="PTHR24393">
    <property type="entry name" value="ZINC FINGER PROTEIN"/>
    <property type="match status" value="1"/>
</dbReference>
<evidence type="ECO:0000256" key="6">
    <source>
        <dbReference type="PROSITE-ProRule" id="PRU00042"/>
    </source>
</evidence>
<name>A0A8S9Y0Y2_APOLU</name>